<evidence type="ECO:0000313" key="1">
    <source>
        <dbReference type="EMBL" id="KHG03177.1"/>
    </source>
</evidence>
<proteinExistence type="predicted"/>
<evidence type="ECO:0000313" key="2">
    <source>
        <dbReference type="Proteomes" id="UP000032142"/>
    </source>
</evidence>
<reference evidence="2" key="1">
    <citation type="submission" date="2014-09" db="EMBL/GenBank/DDBJ databases">
        <authorList>
            <person name="Mudge J."/>
            <person name="Ramaraj T."/>
            <person name="Lindquist I.E."/>
            <person name="Bharti A.K."/>
            <person name="Sundararajan A."/>
            <person name="Cameron C.T."/>
            <person name="Woodward J.E."/>
            <person name="May G.D."/>
            <person name="Brubaker C."/>
            <person name="Broadhvest J."/>
            <person name="Wilkins T.A."/>
        </authorList>
    </citation>
    <scope>NUCLEOTIDE SEQUENCE</scope>
    <source>
        <strain evidence="2">cv. AKA8401</strain>
    </source>
</reference>
<protein>
    <submittedName>
        <fullName evidence="1">Uncharacterized protein</fullName>
    </submittedName>
</protein>
<comment type="caution">
    <text evidence="1">The sequence shown here is derived from an EMBL/GenBank/DDBJ whole genome shotgun (WGS) entry which is preliminary data.</text>
</comment>
<sequence>MLPHITITYFSLMSYSQACSHKLTVKT</sequence>
<dbReference type="Proteomes" id="UP000032142">
    <property type="component" value="Unassembled WGS sequence"/>
</dbReference>
<name>A0A0B0MS27_GOSAR</name>
<keyword evidence="2" id="KW-1185">Reference proteome</keyword>
<dbReference type="EMBL" id="JRRC01332144">
    <property type="protein sequence ID" value="KHG03177.1"/>
    <property type="molecule type" value="Genomic_DNA"/>
</dbReference>
<organism evidence="1 2">
    <name type="scientific">Gossypium arboreum</name>
    <name type="common">Tree cotton</name>
    <name type="synonym">Gossypium nanking</name>
    <dbReference type="NCBI Taxonomy" id="29729"/>
    <lineage>
        <taxon>Eukaryota</taxon>
        <taxon>Viridiplantae</taxon>
        <taxon>Streptophyta</taxon>
        <taxon>Embryophyta</taxon>
        <taxon>Tracheophyta</taxon>
        <taxon>Spermatophyta</taxon>
        <taxon>Magnoliopsida</taxon>
        <taxon>eudicotyledons</taxon>
        <taxon>Gunneridae</taxon>
        <taxon>Pentapetalae</taxon>
        <taxon>rosids</taxon>
        <taxon>malvids</taxon>
        <taxon>Malvales</taxon>
        <taxon>Malvaceae</taxon>
        <taxon>Malvoideae</taxon>
        <taxon>Gossypium</taxon>
    </lineage>
</organism>
<gene>
    <name evidence="1" type="ORF">F383_26847</name>
</gene>
<dbReference type="AlphaFoldDB" id="A0A0B0MS27"/>
<accession>A0A0B0MS27</accession>